<evidence type="ECO:0000313" key="2">
    <source>
        <dbReference type="Proteomes" id="UP000772434"/>
    </source>
</evidence>
<sequence>MFHIDDLVNGLACFPSLRILSLRNVFEKLYSECEDPLEPLRETKSLDWLASLAAKAEPAVMWYASKIAKGTSLEAWHIYQRSYAGGPDWCLHGWLEVTSSRDLVGALKILASVYI</sequence>
<keyword evidence="2" id="KW-1185">Reference proteome</keyword>
<reference evidence="1" key="1">
    <citation type="submission" date="2020-11" db="EMBL/GenBank/DDBJ databases">
        <authorList>
            <consortium name="DOE Joint Genome Institute"/>
            <person name="Ahrendt S."/>
            <person name="Riley R."/>
            <person name="Andreopoulos W."/>
            <person name="Labutti K."/>
            <person name="Pangilinan J."/>
            <person name="Ruiz-Duenas F.J."/>
            <person name="Barrasa J.M."/>
            <person name="Sanchez-Garcia M."/>
            <person name="Camarero S."/>
            <person name="Miyauchi S."/>
            <person name="Serrano A."/>
            <person name="Linde D."/>
            <person name="Babiker R."/>
            <person name="Drula E."/>
            <person name="Ayuso-Fernandez I."/>
            <person name="Pacheco R."/>
            <person name="Padilla G."/>
            <person name="Ferreira P."/>
            <person name="Barriuso J."/>
            <person name="Kellner H."/>
            <person name="Castanera R."/>
            <person name="Alfaro M."/>
            <person name="Ramirez L."/>
            <person name="Pisabarro A.G."/>
            <person name="Kuo A."/>
            <person name="Tritt A."/>
            <person name="Lipzen A."/>
            <person name="He G."/>
            <person name="Yan M."/>
            <person name="Ng V."/>
            <person name="Cullen D."/>
            <person name="Martin F."/>
            <person name="Rosso M.-N."/>
            <person name="Henrissat B."/>
            <person name="Hibbett D."/>
            <person name="Martinez A.T."/>
            <person name="Grigoriev I.V."/>
        </authorList>
    </citation>
    <scope>NUCLEOTIDE SEQUENCE</scope>
    <source>
        <strain evidence="1">AH 40177</strain>
    </source>
</reference>
<name>A0A9P5Q2R9_9AGAR</name>
<comment type="caution">
    <text evidence="1">The sequence shown here is derived from an EMBL/GenBank/DDBJ whole genome shotgun (WGS) entry which is preliminary data.</text>
</comment>
<accession>A0A9P5Q2R9</accession>
<dbReference type="Proteomes" id="UP000772434">
    <property type="component" value="Unassembled WGS sequence"/>
</dbReference>
<dbReference type="EMBL" id="JADNRY010000017">
    <property type="protein sequence ID" value="KAF9073633.1"/>
    <property type="molecule type" value="Genomic_DNA"/>
</dbReference>
<organism evidence="1 2">
    <name type="scientific">Rhodocollybia butyracea</name>
    <dbReference type="NCBI Taxonomy" id="206335"/>
    <lineage>
        <taxon>Eukaryota</taxon>
        <taxon>Fungi</taxon>
        <taxon>Dikarya</taxon>
        <taxon>Basidiomycota</taxon>
        <taxon>Agaricomycotina</taxon>
        <taxon>Agaricomycetes</taxon>
        <taxon>Agaricomycetidae</taxon>
        <taxon>Agaricales</taxon>
        <taxon>Marasmiineae</taxon>
        <taxon>Omphalotaceae</taxon>
        <taxon>Rhodocollybia</taxon>
    </lineage>
</organism>
<evidence type="ECO:0000313" key="1">
    <source>
        <dbReference type="EMBL" id="KAF9073633.1"/>
    </source>
</evidence>
<dbReference type="AlphaFoldDB" id="A0A9P5Q2R9"/>
<proteinExistence type="predicted"/>
<dbReference type="OrthoDB" id="3043436at2759"/>
<protein>
    <submittedName>
        <fullName evidence="1">Uncharacterized protein</fullName>
    </submittedName>
</protein>
<gene>
    <name evidence="1" type="ORF">BDP27DRAFT_1417104</name>
</gene>